<protein>
    <submittedName>
        <fullName evidence="1">Uncharacterized protein</fullName>
    </submittedName>
</protein>
<keyword evidence="2" id="KW-1185">Reference proteome</keyword>
<reference evidence="2" key="1">
    <citation type="journal article" date="2008" name="J. Virol.">
        <title>Structure of the acidianus filamentous virus 3 and comparative genomics of related archaeal lipothrixviruses.</title>
        <authorList>
            <person name="Vestergaard G."/>
            <person name="Aramayo R."/>
            <person name="Basta T."/>
            <person name="Haring M."/>
            <person name="Peng X."/>
            <person name="Brugger K."/>
            <person name="Chen L."/>
            <person name="Rachel R."/>
            <person name="Boisset N."/>
            <person name="Garrett R.A."/>
            <person name="Prangishvili D."/>
        </authorList>
    </citation>
    <scope>NUCLEOTIDE SEQUENCE [LARGE SCALE GENOMIC DNA]</scope>
</reference>
<proteinExistence type="predicted"/>
<evidence type="ECO:0000313" key="1">
    <source>
        <dbReference type="EMBL" id="CAJ31537.1"/>
    </source>
</evidence>
<evidence type="ECO:0000313" key="2">
    <source>
        <dbReference type="Proteomes" id="UP000001310"/>
    </source>
</evidence>
<dbReference type="RefSeq" id="YP_001604389.1">
    <property type="nucleotide sequence ID" value="NC_010155.1"/>
</dbReference>
<dbReference type="Proteomes" id="UP000001310">
    <property type="component" value="Segment"/>
</dbReference>
<dbReference type="OrthoDB" id="11399at10239"/>
<dbReference type="EMBL" id="AM087120">
    <property type="protein sequence ID" value="CAJ31537.1"/>
    <property type="molecule type" value="Genomic_DNA"/>
</dbReference>
<sequence length="157" mass="18040">MISMDDVYFQMMLMPFQILKIPYTIKKEGNLYNAYIDIKSFHRLFMSTLGKITAIKQDENLIKLLPTGSTSNISVKEIEQGIHIDFGGFSEIELTDDKLVEKLRETFQERFGSEVTVNRQGDYIVISCSSPSRVFMNVLKSSNSPFEFKDGKITFKL</sequence>
<name>A7WKD6_9VIRU</name>
<organism evidence="1 2">
    <name type="scientific">Betalipothrixvirus acidiani</name>
    <dbReference type="NCBI Taxonomy" id="346881"/>
    <lineage>
        <taxon>Viruses</taxon>
        <taxon>Adnaviria</taxon>
        <taxon>Zilligvirae</taxon>
        <taxon>Taleaviricota</taxon>
        <taxon>Tokiviricetes</taxon>
        <taxon>Ligamenvirales</taxon>
        <taxon>Lipothrixviridae</taxon>
        <taxon>Betalipothrixvirus</taxon>
    </lineage>
</organism>
<dbReference type="GeneID" id="5797810"/>
<accession>A7WKD6</accession>
<dbReference type="KEGG" id="vg:5797810"/>